<protein>
    <submittedName>
        <fullName evidence="1">Uncharacterized protein</fullName>
    </submittedName>
</protein>
<dbReference type="GeneID" id="18913491"/>
<dbReference type="InParanoid" id="K5UJN1"/>
<reference evidence="1 2" key="1">
    <citation type="journal article" date="2012" name="BMC Genomics">
        <title>Comparative genomics of the white-rot fungi, Phanerochaete carnosa and P. chrysosporium, to elucidate the genetic basis of the distinct wood types they colonize.</title>
        <authorList>
            <person name="Suzuki H."/>
            <person name="MacDonald J."/>
            <person name="Syed K."/>
            <person name="Salamov A."/>
            <person name="Hori C."/>
            <person name="Aerts A."/>
            <person name="Henrissat B."/>
            <person name="Wiebenga A."/>
            <person name="vanKuyk P.A."/>
            <person name="Barry K."/>
            <person name="Lindquist E."/>
            <person name="LaButti K."/>
            <person name="Lapidus A."/>
            <person name="Lucas S."/>
            <person name="Coutinho P."/>
            <person name="Gong Y."/>
            <person name="Samejima M."/>
            <person name="Mahadevan R."/>
            <person name="Abou-Zaid M."/>
            <person name="de Vries R.P."/>
            <person name="Igarashi K."/>
            <person name="Yadav J.S."/>
            <person name="Grigoriev I.V."/>
            <person name="Master E.R."/>
        </authorList>
    </citation>
    <scope>NUCLEOTIDE SEQUENCE [LARGE SCALE GENOMIC DNA]</scope>
    <source>
        <strain evidence="1 2">HHB-10118-sp</strain>
    </source>
</reference>
<gene>
    <name evidence="1" type="ORF">PHACADRAFT_214290</name>
</gene>
<dbReference type="RefSeq" id="XP_007401823.1">
    <property type="nucleotide sequence ID" value="XM_007401761.1"/>
</dbReference>
<keyword evidence="2" id="KW-1185">Reference proteome</keyword>
<name>K5UJN1_PHACS</name>
<dbReference type="HOGENOM" id="CLU_2831986_0_0_1"/>
<accession>K5UJN1</accession>
<sequence length="66" mass="7034">MVSSVLNECIIADRGRLQLPTLAAPLTAGTPPTITAPLIITMPQTAEEPGCLVAIKKWLRCCCRAD</sequence>
<proteinExistence type="predicted"/>
<dbReference type="AlphaFoldDB" id="K5UJN1"/>
<evidence type="ECO:0000313" key="2">
    <source>
        <dbReference type="Proteomes" id="UP000008370"/>
    </source>
</evidence>
<organism evidence="1 2">
    <name type="scientific">Phanerochaete carnosa (strain HHB-10118-sp)</name>
    <name type="common">White-rot fungus</name>
    <name type="synonym">Peniophora carnosa</name>
    <dbReference type="NCBI Taxonomy" id="650164"/>
    <lineage>
        <taxon>Eukaryota</taxon>
        <taxon>Fungi</taxon>
        <taxon>Dikarya</taxon>
        <taxon>Basidiomycota</taxon>
        <taxon>Agaricomycotina</taxon>
        <taxon>Agaricomycetes</taxon>
        <taxon>Polyporales</taxon>
        <taxon>Phanerochaetaceae</taxon>
        <taxon>Phanerochaete</taxon>
    </lineage>
</organism>
<evidence type="ECO:0000313" key="1">
    <source>
        <dbReference type="EMBL" id="EKM49771.1"/>
    </source>
</evidence>
<dbReference type="KEGG" id="pco:PHACADRAFT_214290"/>
<dbReference type="Proteomes" id="UP000008370">
    <property type="component" value="Unassembled WGS sequence"/>
</dbReference>
<dbReference type="EMBL" id="JH930480">
    <property type="protein sequence ID" value="EKM49771.1"/>
    <property type="molecule type" value="Genomic_DNA"/>
</dbReference>